<keyword evidence="4" id="KW-0560">Oxidoreductase</keyword>
<comment type="cofactor">
    <cofactor evidence="1">
        <name>Zn(2+)</name>
        <dbReference type="ChEBI" id="CHEBI:29105"/>
    </cofactor>
</comment>
<evidence type="ECO:0000259" key="6">
    <source>
        <dbReference type="Pfam" id="PF16912"/>
    </source>
</evidence>
<dbReference type="InterPro" id="IPR013154">
    <property type="entry name" value="ADH-like_N"/>
</dbReference>
<dbReference type="Gene3D" id="3.40.50.720">
    <property type="entry name" value="NAD(P)-binding Rossmann-like Domain"/>
    <property type="match status" value="1"/>
</dbReference>
<feature type="domain" description="Alcohol dehydrogenase-like N-terminal" evidence="5">
    <location>
        <begin position="28"/>
        <end position="134"/>
    </location>
</feature>
<dbReference type="GO" id="GO:0016491">
    <property type="term" value="F:oxidoreductase activity"/>
    <property type="evidence" value="ECO:0007669"/>
    <property type="project" value="UniProtKB-KW"/>
</dbReference>
<evidence type="ECO:0000313" key="8">
    <source>
        <dbReference type="Proteomes" id="UP000199682"/>
    </source>
</evidence>
<dbReference type="EMBL" id="FNET01000022">
    <property type="protein sequence ID" value="SDM49206.1"/>
    <property type="molecule type" value="Genomic_DNA"/>
</dbReference>
<dbReference type="InterPro" id="IPR031640">
    <property type="entry name" value="Glu_dehyd_C"/>
</dbReference>
<feature type="domain" description="Glucose dehydrogenase C-terminal" evidence="6">
    <location>
        <begin position="139"/>
        <end position="326"/>
    </location>
</feature>
<evidence type="ECO:0000259" key="5">
    <source>
        <dbReference type="Pfam" id="PF08240"/>
    </source>
</evidence>
<dbReference type="PANTHER" id="PTHR43401">
    <property type="entry name" value="L-THREONINE 3-DEHYDROGENASE"/>
    <property type="match status" value="1"/>
</dbReference>
<dbReference type="GO" id="GO:0046872">
    <property type="term" value="F:metal ion binding"/>
    <property type="evidence" value="ECO:0007669"/>
    <property type="project" value="UniProtKB-KW"/>
</dbReference>
<dbReference type="Pfam" id="PF08240">
    <property type="entry name" value="ADH_N"/>
    <property type="match status" value="1"/>
</dbReference>
<evidence type="ECO:0000313" key="7">
    <source>
        <dbReference type="EMBL" id="SDM49206.1"/>
    </source>
</evidence>
<keyword evidence="2" id="KW-0479">Metal-binding</keyword>
<evidence type="ECO:0000256" key="1">
    <source>
        <dbReference type="ARBA" id="ARBA00001947"/>
    </source>
</evidence>
<dbReference type="Gene3D" id="3.90.180.10">
    <property type="entry name" value="Medium-chain alcohol dehydrogenases, catalytic domain"/>
    <property type="match status" value="1"/>
</dbReference>
<dbReference type="Pfam" id="PF16912">
    <property type="entry name" value="Glu_dehyd_C"/>
    <property type="match status" value="1"/>
</dbReference>
<keyword evidence="3" id="KW-0862">Zinc</keyword>
<gene>
    <name evidence="7" type="ORF">SAMN04488074_12275</name>
</gene>
<name>A0A1G9TN57_9PSEU</name>
<dbReference type="InterPro" id="IPR011032">
    <property type="entry name" value="GroES-like_sf"/>
</dbReference>
<sequence length="326" mass="34294">MVFMRALTVDLARAGSLALTELPDPVPGPEDLLVEGVAIGICGTDREIVRGEFGVGGTLVIGHESLGRVISGPGFEPGSLVAGVVRRPDPVPCVACARGEFDMCRNGQYTERGITGLDGYGSTLWTVPAAYAVGVSSATGVLVEPASVVVKAWERLDRLALYPFESVLVTGAGPIGLLAALIGVQRGLDVHVFDLAVDGPKPALVESLGATYHRTLPDCPVVIEATGAPSLVARLLGRDLVCLTGVPSTEVLPADIGQINRDLVLRNGIVFGTVNSNPRHYREASAVLDRADDAWLSAMIIRRVPLESFAEAFESRPGDVKVVLEL</sequence>
<organism evidence="7 8">
    <name type="scientific">Lentzea albidocapillata subsp. violacea</name>
    <dbReference type="NCBI Taxonomy" id="128104"/>
    <lineage>
        <taxon>Bacteria</taxon>
        <taxon>Bacillati</taxon>
        <taxon>Actinomycetota</taxon>
        <taxon>Actinomycetes</taxon>
        <taxon>Pseudonocardiales</taxon>
        <taxon>Pseudonocardiaceae</taxon>
        <taxon>Lentzea</taxon>
    </lineage>
</organism>
<dbReference type="PANTHER" id="PTHR43401:SF2">
    <property type="entry name" value="L-THREONINE 3-DEHYDROGENASE"/>
    <property type="match status" value="1"/>
</dbReference>
<reference evidence="8" key="1">
    <citation type="submission" date="2016-10" db="EMBL/GenBank/DDBJ databases">
        <authorList>
            <person name="Varghese N."/>
            <person name="Submissions S."/>
        </authorList>
    </citation>
    <scope>NUCLEOTIDE SEQUENCE [LARGE SCALE GENOMIC DNA]</scope>
    <source>
        <strain evidence="8">DSM 44796</strain>
    </source>
</reference>
<dbReference type="InterPro" id="IPR050129">
    <property type="entry name" value="Zn_alcohol_dh"/>
</dbReference>
<dbReference type="InterPro" id="IPR036291">
    <property type="entry name" value="NAD(P)-bd_dom_sf"/>
</dbReference>
<evidence type="ECO:0000256" key="3">
    <source>
        <dbReference type="ARBA" id="ARBA00022833"/>
    </source>
</evidence>
<proteinExistence type="predicted"/>
<evidence type="ECO:0000256" key="4">
    <source>
        <dbReference type="ARBA" id="ARBA00023002"/>
    </source>
</evidence>
<accession>A0A1G9TN57</accession>
<dbReference type="Proteomes" id="UP000199682">
    <property type="component" value="Unassembled WGS sequence"/>
</dbReference>
<protein>
    <submittedName>
        <fullName evidence="7">Threonine dehydrogenase</fullName>
    </submittedName>
</protein>
<dbReference type="AlphaFoldDB" id="A0A1G9TN57"/>
<dbReference type="SUPFAM" id="SSF50129">
    <property type="entry name" value="GroES-like"/>
    <property type="match status" value="1"/>
</dbReference>
<dbReference type="SUPFAM" id="SSF51735">
    <property type="entry name" value="NAD(P)-binding Rossmann-fold domains"/>
    <property type="match status" value="1"/>
</dbReference>
<evidence type="ECO:0000256" key="2">
    <source>
        <dbReference type="ARBA" id="ARBA00022723"/>
    </source>
</evidence>